<feature type="domain" description="G" evidence="5">
    <location>
        <begin position="6"/>
        <end position="67"/>
    </location>
</feature>
<gene>
    <name evidence="6" type="primary">MTG1</name>
    <name evidence="6" type="ORF">Ciccas_001893</name>
</gene>
<dbReference type="GO" id="GO:0005525">
    <property type="term" value="F:GTP binding"/>
    <property type="evidence" value="ECO:0007669"/>
    <property type="project" value="UniProtKB-KW"/>
</dbReference>
<dbReference type="Pfam" id="PF15086">
    <property type="entry name" value="UPF0542"/>
    <property type="match status" value="1"/>
</dbReference>
<dbReference type="PANTHER" id="PTHR45782:SF4">
    <property type="entry name" value="MITOCHONDRIAL RIBOSOME-ASSOCIATED GTPASE 1"/>
    <property type="match status" value="1"/>
</dbReference>
<protein>
    <submittedName>
        <fullName evidence="6">Mitochondrial GTPase</fullName>
    </submittedName>
</protein>
<evidence type="ECO:0000256" key="1">
    <source>
        <dbReference type="ARBA" id="ARBA00022741"/>
    </source>
</evidence>
<dbReference type="InterPro" id="IPR027877">
    <property type="entry name" value="Smim15"/>
</dbReference>
<feature type="compositionally biased region" description="Basic residues" evidence="3">
    <location>
        <begin position="298"/>
        <end position="308"/>
    </location>
</feature>
<keyword evidence="7" id="KW-1185">Reference proteome</keyword>
<keyword evidence="4" id="KW-0472">Membrane</keyword>
<dbReference type="InterPro" id="IPR006073">
    <property type="entry name" value="GTP-bd"/>
</dbReference>
<dbReference type="Gene3D" id="1.10.1580.10">
    <property type="match status" value="1"/>
</dbReference>
<dbReference type="PANTHER" id="PTHR45782">
    <property type="entry name" value="MITOCHONDRIAL RIBOSOME-ASSOCIATED GTPASE 1"/>
    <property type="match status" value="1"/>
</dbReference>
<accession>A0ABD2QIS8</accession>
<dbReference type="Proteomes" id="UP001626550">
    <property type="component" value="Unassembled WGS sequence"/>
</dbReference>
<keyword evidence="4" id="KW-1133">Transmembrane helix</keyword>
<dbReference type="InterPro" id="IPR027417">
    <property type="entry name" value="P-loop_NTPase"/>
</dbReference>
<dbReference type="InterPro" id="IPR023179">
    <property type="entry name" value="GTP-bd_ortho_bundle_sf"/>
</dbReference>
<organism evidence="6 7">
    <name type="scientific">Cichlidogyrus casuarinus</name>
    <dbReference type="NCBI Taxonomy" id="1844966"/>
    <lineage>
        <taxon>Eukaryota</taxon>
        <taxon>Metazoa</taxon>
        <taxon>Spiralia</taxon>
        <taxon>Lophotrochozoa</taxon>
        <taxon>Platyhelminthes</taxon>
        <taxon>Monogenea</taxon>
        <taxon>Monopisthocotylea</taxon>
        <taxon>Dactylogyridea</taxon>
        <taxon>Ancyrocephalidae</taxon>
        <taxon>Cichlidogyrus</taxon>
    </lineage>
</organism>
<keyword evidence="4" id="KW-0812">Transmembrane</keyword>
<dbReference type="SUPFAM" id="SSF52540">
    <property type="entry name" value="P-loop containing nucleoside triphosphate hydrolases"/>
    <property type="match status" value="1"/>
</dbReference>
<dbReference type="Gene3D" id="3.40.50.300">
    <property type="entry name" value="P-loop containing nucleotide triphosphate hydrolases"/>
    <property type="match status" value="1"/>
</dbReference>
<keyword evidence="2" id="KW-0342">GTP-binding</keyword>
<evidence type="ECO:0000259" key="5">
    <source>
        <dbReference type="Pfam" id="PF01926"/>
    </source>
</evidence>
<sequence>MQNYLVLVVGLPNVGKSSFINAVRYVGKGAGKAARIVSIYSGNFVSEETGQLVPSNIMISDTPGLLEPKTRCFTAKLSLAACGLLDQTTLDREILIDYLLFMWNYKRKFDYVKVLDLSAPTHDVKHLISHVCEKQNFFSKRHTREFAHLMETYDDFLQFQKVANQTPDIHRACVYLLSEFNKGKLGRMTIYPEDEDDVQSAIPQSDVGPTQADLMRLQENLTKLDTSKDWYSFFMYYALSILIEIVKDPWGFITKLAFVLLPLTLLSAYCSYRLAREIKKQEKETKAKQQMLNNIAKAKTRSSHAKND</sequence>
<dbReference type="EMBL" id="JBJKFK010000136">
    <property type="protein sequence ID" value="KAL3319440.1"/>
    <property type="molecule type" value="Genomic_DNA"/>
</dbReference>
<dbReference type="Pfam" id="PF01926">
    <property type="entry name" value="MMR_HSR1"/>
    <property type="match status" value="1"/>
</dbReference>
<evidence type="ECO:0000256" key="3">
    <source>
        <dbReference type="SAM" id="MobiDB-lite"/>
    </source>
</evidence>
<evidence type="ECO:0000256" key="2">
    <source>
        <dbReference type="ARBA" id="ARBA00023134"/>
    </source>
</evidence>
<feature type="transmembrane region" description="Helical" evidence="4">
    <location>
        <begin position="252"/>
        <end position="272"/>
    </location>
</feature>
<dbReference type="AlphaFoldDB" id="A0ABD2QIS8"/>
<feature type="region of interest" description="Disordered" evidence="3">
    <location>
        <begin position="284"/>
        <end position="308"/>
    </location>
</feature>
<reference evidence="6 7" key="1">
    <citation type="submission" date="2024-11" db="EMBL/GenBank/DDBJ databases">
        <title>Adaptive evolution of stress response genes in parasites aligns with host niche diversity.</title>
        <authorList>
            <person name="Hahn C."/>
            <person name="Resl P."/>
        </authorList>
    </citation>
    <scope>NUCLEOTIDE SEQUENCE [LARGE SCALE GENOMIC DNA]</scope>
    <source>
        <strain evidence="6">EGGRZ-B1_66</strain>
        <tissue evidence="6">Body</tissue>
    </source>
</reference>
<proteinExistence type="predicted"/>
<comment type="caution">
    <text evidence="6">The sequence shown here is derived from an EMBL/GenBank/DDBJ whole genome shotgun (WGS) entry which is preliminary data.</text>
</comment>
<keyword evidence="1" id="KW-0547">Nucleotide-binding</keyword>
<evidence type="ECO:0000313" key="6">
    <source>
        <dbReference type="EMBL" id="KAL3319440.1"/>
    </source>
</evidence>
<name>A0ABD2QIS8_9PLAT</name>
<evidence type="ECO:0000313" key="7">
    <source>
        <dbReference type="Proteomes" id="UP001626550"/>
    </source>
</evidence>
<evidence type="ECO:0000256" key="4">
    <source>
        <dbReference type="SAM" id="Phobius"/>
    </source>
</evidence>